<evidence type="ECO:0000313" key="2">
    <source>
        <dbReference type="EMBL" id="KAH3750956.1"/>
    </source>
</evidence>
<feature type="compositionally biased region" description="Polar residues" evidence="1">
    <location>
        <begin position="10"/>
        <end position="30"/>
    </location>
</feature>
<feature type="compositionally biased region" description="Basic and acidic residues" evidence="1">
    <location>
        <begin position="31"/>
        <end position="49"/>
    </location>
</feature>
<protein>
    <submittedName>
        <fullName evidence="2">Uncharacterized protein</fullName>
    </submittedName>
</protein>
<gene>
    <name evidence="2" type="ORF">DPMN_185496</name>
</gene>
<sequence>MHNKKHRNQKSTLNFVTPNKHVLSSKSKSANVKERSPPTPAEKLHDKLKATKKVKNKSK</sequence>
<reference evidence="2" key="1">
    <citation type="journal article" date="2019" name="bioRxiv">
        <title>The Genome of the Zebra Mussel, Dreissena polymorpha: A Resource for Invasive Species Research.</title>
        <authorList>
            <person name="McCartney M.A."/>
            <person name="Auch B."/>
            <person name="Kono T."/>
            <person name="Mallez S."/>
            <person name="Zhang Y."/>
            <person name="Obille A."/>
            <person name="Becker A."/>
            <person name="Abrahante J.E."/>
            <person name="Garbe J."/>
            <person name="Badalamenti J.P."/>
            <person name="Herman A."/>
            <person name="Mangelson H."/>
            <person name="Liachko I."/>
            <person name="Sullivan S."/>
            <person name="Sone E.D."/>
            <person name="Koren S."/>
            <person name="Silverstein K.A.T."/>
            <person name="Beckman K.B."/>
            <person name="Gohl D.M."/>
        </authorList>
    </citation>
    <scope>NUCLEOTIDE SEQUENCE</scope>
    <source>
        <strain evidence="2">Duluth1</strain>
        <tissue evidence="2">Whole animal</tissue>
    </source>
</reference>
<proteinExistence type="predicted"/>
<organism evidence="2 3">
    <name type="scientific">Dreissena polymorpha</name>
    <name type="common">Zebra mussel</name>
    <name type="synonym">Mytilus polymorpha</name>
    <dbReference type="NCBI Taxonomy" id="45954"/>
    <lineage>
        <taxon>Eukaryota</taxon>
        <taxon>Metazoa</taxon>
        <taxon>Spiralia</taxon>
        <taxon>Lophotrochozoa</taxon>
        <taxon>Mollusca</taxon>
        <taxon>Bivalvia</taxon>
        <taxon>Autobranchia</taxon>
        <taxon>Heteroconchia</taxon>
        <taxon>Euheterodonta</taxon>
        <taxon>Imparidentia</taxon>
        <taxon>Neoheterodontei</taxon>
        <taxon>Myida</taxon>
        <taxon>Dreissenoidea</taxon>
        <taxon>Dreissenidae</taxon>
        <taxon>Dreissena</taxon>
    </lineage>
</organism>
<name>A0A9D4I5L7_DREPO</name>
<feature type="compositionally biased region" description="Basic residues" evidence="1">
    <location>
        <begin position="50"/>
        <end position="59"/>
    </location>
</feature>
<accession>A0A9D4I5L7</accession>
<keyword evidence="3" id="KW-1185">Reference proteome</keyword>
<evidence type="ECO:0000256" key="1">
    <source>
        <dbReference type="SAM" id="MobiDB-lite"/>
    </source>
</evidence>
<reference evidence="2" key="2">
    <citation type="submission" date="2020-11" db="EMBL/GenBank/DDBJ databases">
        <authorList>
            <person name="McCartney M.A."/>
            <person name="Auch B."/>
            <person name="Kono T."/>
            <person name="Mallez S."/>
            <person name="Becker A."/>
            <person name="Gohl D.M."/>
            <person name="Silverstein K.A.T."/>
            <person name="Koren S."/>
            <person name="Bechman K.B."/>
            <person name="Herman A."/>
            <person name="Abrahante J.E."/>
            <person name="Garbe J."/>
        </authorList>
    </citation>
    <scope>NUCLEOTIDE SEQUENCE</scope>
    <source>
        <strain evidence="2">Duluth1</strain>
        <tissue evidence="2">Whole animal</tissue>
    </source>
</reference>
<evidence type="ECO:0000313" key="3">
    <source>
        <dbReference type="Proteomes" id="UP000828390"/>
    </source>
</evidence>
<dbReference type="EMBL" id="JAIWYP010000010">
    <property type="protein sequence ID" value="KAH3750956.1"/>
    <property type="molecule type" value="Genomic_DNA"/>
</dbReference>
<dbReference type="Proteomes" id="UP000828390">
    <property type="component" value="Unassembled WGS sequence"/>
</dbReference>
<dbReference type="AlphaFoldDB" id="A0A9D4I5L7"/>
<feature type="region of interest" description="Disordered" evidence="1">
    <location>
        <begin position="1"/>
        <end position="59"/>
    </location>
</feature>
<comment type="caution">
    <text evidence="2">The sequence shown here is derived from an EMBL/GenBank/DDBJ whole genome shotgun (WGS) entry which is preliminary data.</text>
</comment>